<protein>
    <submittedName>
        <fullName evidence="1">Uncharacterized protein</fullName>
    </submittedName>
</protein>
<proteinExistence type="predicted"/>
<keyword evidence="2" id="KW-1185">Reference proteome</keyword>
<comment type="caution">
    <text evidence="1">The sequence shown here is derived from an EMBL/GenBank/DDBJ whole genome shotgun (WGS) entry which is preliminary data.</text>
</comment>
<dbReference type="Proteomes" id="UP001341840">
    <property type="component" value="Unassembled WGS sequence"/>
</dbReference>
<feature type="non-terminal residue" evidence="1">
    <location>
        <position position="162"/>
    </location>
</feature>
<name>A0ABU6XXR6_9FABA</name>
<evidence type="ECO:0000313" key="1">
    <source>
        <dbReference type="EMBL" id="MED6203052.1"/>
    </source>
</evidence>
<reference evidence="1 2" key="1">
    <citation type="journal article" date="2023" name="Plants (Basel)">
        <title>Bridging the Gap: Combining Genomics and Transcriptomics Approaches to Understand Stylosanthes scabra, an Orphan Legume from the Brazilian Caatinga.</title>
        <authorList>
            <person name="Ferreira-Neto J.R.C."/>
            <person name="da Silva M.D."/>
            <person name="Binneck E."/>
            <person name="de Melo N.F."/>
            <person name="da Silva R.H."/>
            <person name="de Melo A.L.T.M."/>
            <person name="Pandolfi V."/>
            <person name="Bustamante F.O."/>
            <person name="Brasileiro-Vidal A.C."/>
            <person name="Benko-Iseppon A.M."/>
        </authorList>
    </citation>
    <scope>NUCLEOTIDE SEQUENCE [LARGE SCALE GENOMIC DNA]</scope>
    <source>
        <tissue evidence="1">Leaves</tissue>
    </source>
</reference>
<organism evidence="1 2">
    <name type="scientific">Stylosanthes scabra</name>
    <dbReference type="NCBI Taxonomy" id="79078"/>
    <lineage>
        <taxon>Eukaryota</taxon>
        <taxon>Viridiplantae</taxon>
        <taxon>Streptophyta</taxon>
        <taxon>Embryophyta</taxon>
        <taxon>Tracheophyta</taxon>
        <taxon>Spermatophyta</taxon>
        <taxon>Magnoliopsida</taxon>
        <taxon>eudicotyledons</taxon>
        <taxon>Gunneridae</taxon>
        <taxon>Pentapetalae</taxon>
        <taxon>rosids</taxon>
        <taxon>fabids</taxon>
        <taxon>Fabales</taxon>
        <taxon>Fabaceae</taxon>
        <taxon>Papilionoideae</taxon>
        <taxon>50 kb inversion clade</taxon>
        <taxon>dalbergioids sensu lato</taxon>
        <taxon>Dalbergieae</taxon>
        <taxon>Pterocarpus clade</taxon>
        <taxon>Stylosanthes</taxon>
    </lineage>
</organism>
<accession>A0ABU6XXR6</accession>
<evidence type="ECO:0000313" key="2">
    <source>
        <dbReference type="Proteomes" id="UP001341840"/>
    </source>
</evidence>
<dbReference type="EMBL" id="JASCZI010218838">
    <property type="protein sequence ID" value="MED6203052.1"/>
    <property type="molecule type" value="Genomic_DNA"/>
</dbReference>
<sequence>MLLDFGGRHQVFFLETPTKTFVANYTAKFTFCRGLFQVDARLLGTRRITFGQRIWKSRLSLLGPRLSLAWSCFRPCLGTKGLVTFEARPCSCLMSCHVWKGRPCIGHVWDSTLNVTWEASNVTWCFMDGHGCHVWSLAFTKLKRDMGEVGNTSSGVACREKS</sequence>
<gene>
    <name evidence="1" type="ORF">PIB30_111780</name>
</gene>